<evidence type="ECO:0000256" key="1">
    <source>
        <dbReference type="SAM" id="MobiDB-lite"/>
    </source>
</evidence>
<feature type="compositionally biased region" description="Polar residues" evidence="1">
    <location>
        <begin position="1628"/>
        <end position="1640"/>
    </location>
</feature>
<sequence length="1835" mass="198931">MKNSDVFTSSGYDMVVAVTQKAVNDQLTHLADPDIGAINTSFILGMTDDGPTFYKSSDQVPKTASGKPKGILIDGTFSPRIAIEASGTDVVLILSFSKGSAWLRDPIQGVLQESSMAGWQYGINIRLDFAGIARSDIQAGKAVPKIVADKLTNFLSEGFAVAQMFLNFERSDLVNFNPIHTNTDKAPGAEGGFVFMMNKYLEHLKKNSASNPFILGYTITHQAVGPDPDKSVPPNLKPIGQTFTVYHDEKDADLSTINFILNTEGGWNPKLSEGSHPTPGNFDSNWIGASEQCDGKMIYSSFSFYEKMILEPFYKKFSRQITKKYKDAGIDVPDAPEYKAAKSGGGSSVSFNISDNEDGDHRYINKYTASVSNPSESSVTIRFAGSVTSRKTVKKNLPFCQAEAWAEATTNWTTDILITDTKDKNGKPIIEMKTSDPDVSMVGPKTWQNDCASDWEEVARILGGLLDVLKTIFTFGTNKDPFFTNLLLELVTPRVGDYPGPSAFVGSLDDNINTTFMLPAGHVFFSKKPDIDSEGDFNVELTYKTATYHLTTNEGSYYSDGYEAEYAYEETPYSRLVSIPNLDNVLQAQTAAGQIENKDQSHKSGTNPSPLAAPMLDEITLTAVSPQHADGLKATVSSELMTNVQQALPVAPTSDFDVVKDSGGRPVIFAIGSKGNLHMLQSTSGSNPDGWSSTDLLQSFDNHSHVVQFDVTQDAKGRISLAFILGRKGEAATDVFYASMLSDDVAKLKSSGLKSLATKVDGIGKDFVGRNIKVGSSDDNRRPLLVVVGDVHGSRYYYQVKHDTNAAARMEFPEALNTSDDGLIGLQMGFNFSQRANYFLYKIGESKSLVAKTLADDKQGSVSYDYSPASLPEAYRHLEYNNIAVSTSRAESDHPSSDIYVGAATGLYRIPHGRSDLMEQITGSIKDVRKIKIAKEGLNDLSLWVEASPSFLYLVRGTRRGEHTIDWNDPVLFAQNVVHVAPLRTVKSPHSLSTNELFTLDSEQTITHYWQDPSSTFWKHRTARTGNNDYVVNFNSFTTQFHLADASGLPARTKVKITSSEWQYATVNGLVYSLDSDSPAEIETDELGDVTIITAASDISPPVIHIAGDTFKETLSIYPNGKIQHHLGGITDGASLREARTQDGKPVLKDGTSNDVSDGVAYSLSTIQKSIGDKFPPAKSGNTFTVVETPNPSTGRAIKHSLHADVSFSAVPDGFSIGFVTEGGSWTPLDREHTEKFRLIARSPAVKSIGDVFGDIWHWLEHAFHDVVEVVKDGAIKLADGVRIVISKLGDALHFVLHVGEKIINFALDTLAKAYKGLSFLLNLVGIGVGKVLAWIGHLLGWDHIWATHKVIANVSRSFLDYGVTEAKSFLENARREVGAFFSTIGDTIKNLELSEEMKGQTITSMHKMVAASTKSQPDVSRNSPTVNMTAYHLRHAAPLNKEDEATSTNGHADLGAGDPVVQLFNDVLKPVFETVEKKLAQTGTDIAALLKEGTLADLQRVCLDFIDTFISALAAFVDGLLKFVEDILTDIQAGLEKTLDVPIFGALYEFVCGLMGEKEPLSIINVASLVAAIPAVTITKIAAGSTPDQWLEGIDPKSLPAALADCVKALNPDHATPVSSEALASPDPQNTNPEQAASTSDDKFKCPEPMRVLSHIEGVVAPICAIASSIPSAIEGVASVSSVKKPSNSIIQICTKIRHIKTLFTMPITQDNQVWGAYVARWAAWILSNAQNIICNGFQPQISNMAGVLVNMLCLLITLYVDESEGAQWSTWLIDIASSLGGCVENVGNIIERPLIMLAGLGVSQTMGSAGSEVKAVYTIGTDKVWAAVNLGGS</sequence>
<dbReference type="EMBL" id="RYZI01000092">
    <property type="protein sequence ID" value="RWA11058.1"/>
    <property type="molecule type" value="Genomic_DNA"/>
</dbReference>
<name>A0A439D9H0_9PEZI</name>
<protein>
    <submittedName>
        <fullName evidence="2">Uncharacterized protein</fullName>
    </submittedName>
</protein>
<keyword evidence="3" id="KW-1185">Reference proteome</keyword>
<proteinExistence type="predicted"/>
<evidence type="ECO:0000313" key="2">
    <source>
        <dbReference type="EMBL" id="RWA11058.1"/>
    </source>
</evidence>
<organism evidence="2 3">
    <name type="scientific">Xylaria grammica</name>
    <dbReference type="NCBI Taxonomy" id="363999"/>
    <lineage>
        <taxon>Eukaryota</taxon>
        <taxon>Fungi</taxon>
        <taxon>Dikarya</taxon>
        <taxon>Ascomycota</taxon>
        <taxon>Pezizomycotina</taxon>
        <taxon>Sordariomycetes</taxon>
        <taxon>Xylariomycetidae</taxon>
        <taxon>Xylariales</taxon>
        <taxon>Xylariaceae</taxon>
        <taxon>Xylaria</taxon>
    </lineage>
</organism>
<dbReference type="STRING" id="363999.A0A439D9H0"/>
<accession>A0A439D9H0</accession>
<dbReference type="Proteomes" id="UP000286045">
    <property type="component" value="Unassembled WGS sequence"/>
</dbReference>
<feature type="region of interest" description="Disordered" evidence="1">
    <location>
        <begin position="1618"/>
        <end position="1646"/>
    </location>
</feature>
<evidence type="ECO:0000313" key="3">
    <source>
        <dbReference type="Proteomes" id="UP000286045"/>
    </source>
</evidence>
<reference evidence="2 3" key="1">
    <citation type="submission" date="2018-12" db="EMBL/GenBank/DDBJ databases">
        <title>Draft genome sequence of Xylaria grammica IHI A82.</title>
        <authorList>
            <person name="Buettner E."/>
            <person name="Kellner H."/>
        </authorList>
    </citation>
    <scope>NUCLEOTIDE SEQUENCE [LARGE SCALE GENOMIC DNA]</scope>
    <source>
        <strain evidence="2 3">IHI A82</strain>
    </source>
</reference>
<comment type="caution">
    <text evidence="2">The sequence shown here is derived from an EMBL/GenBank/DDBJ whole genome shotgun (WGS) entry which is preliminary data.</text>
</comment>
<gene>
    <name evidence="2" type="ORF">EKO27_g4066</name>
</gene>